<feature type="region of interest" description="Disordered" evidence="5">
    <location>
        <begin position="638"/>
        <end position="662"/>
    </location>
</feature>
<feature type="repeat" description="WD" evidence="4">
    <location>
        <begin position="211"/>
        <end position="252"/>
    </location>
</feature>
<dbReference type="PANTHER" id="PTHR19858">
    <property type="entry name" value="WD40 REPEAT PROTEIN"/>
    <property type="match status" value="1"/>
</dbReference>
<dbReference type="GO" id="GO:0000462">
    <property type="term" value="P:maturation of SSU-rRNA from tricistronic rRNA transcript (SSU-rRNA, 5.8S rRNA, LSU-rRNA)"/>
    <property type="evidence" value="ECO:0007669"/>
    <property type="project" value="TreeGrafter"/>
</dbReference>
<feature type="compositionally biased region" description="Acidic residues" evidence="5">
    <location>
        <begin position="639"/>
        <end position="653"/>
    </location>
</feature>
<dbReference type="Gene3D" id="2.130.10.10">
    <property type="entry name" value="YVTN repeat-like/Quinoprotein amine dehydrogenase"/>
    <property type="match status" value="2"/>
</dbReference>
<dbReference type="AlphaFoldDB" id="A0A6B2KYQ0"/>
<name>A0A6B2KYQ0_9EUKA</name>
<dbReference type="CDD" id="cd00200">
    <property type="entry name" value="WD40"/>
    <property type="match status" value="1"/>
</dbReference>
<comment type="similarity">
    <text evidence="1">Belongs to the WD repeat PWP2 family.</text>
</comment>
<dbReference type="PROSITE" id="PS50294">
    <property type="entry name" value="WD_REPEATS_REGION"/>
    <property type="match status" value="4"/>
</dbReference>
<evidence type="ECO:0000256" key="1">
    <source>
        <dbReference type="ARBA" id="ARBA00010226"/>
    </source>
</evidence>
<dbReference type="InterPro" id="IPR036322">
    <property type="entry name" value="WD40_repeat_dom_sf"/>
</dbReference>
<dbReference type="PROSITE" id="PS50082">
    <property type="entry name" value="WD_REPEATS_2"/>
    <property type="match status" value="4"/>
</dbReference>
<dbReference type="InterPro" id="IPR020472">
    <property type="entry name" value="WD40_PAC1"/>
</dbReference>
<dbReference type="InterPro" id="IPR015943">
    <property type="entry name" value="WD40/YVTN_repeat-like_dom_sf"/>
</dbReference>
<evidence type="ECO:0000256" key="2">
    <source>
        <dbReference type="ARBA" id="ARBA00022574"/>
    </source>
</evidence>
<dbReference type="PROSITE" id="PS00678">
    <property type="entry name" value="WD_REPEATS_1"/>
    <property type="match status" value="1"/>
</dbReference>
<evidence type="ECO:0000256" key="3">
    <source>
        <dbReference type="ARBA" id="ARBA00022737"/>
    </source>
</evidence>
<dbReference type="PANTHER" id="PTHR19858:SF0">
    <property type="entry name" value="PERIODIC TRYPTOPHAN PROTEIN 2 HOMOLOG"/>
    <property type="match status" value="1"/>
</dbReference>
<dbReference type="SUPFAM" id="SSF50978">
    <property type="entry name" value="WD40 repeat-like"/>
    <property type="match status" value="2"/>
</dbReference>
<dbReference type="InterPro" id="IPR001680">
    <property type="entry name" value="WD40_rpt"/>
</dbReference>
<evidence type="ECO:0000259" key="6">
    <source>
        <dbReference type="Pfam" id="PF04003"/>
    </source>
</evidence>
<evidence type="ECO:0000256" key="4">
    <source>
        <dbReference type="PROSITE-ProRule" id="PRU00221"/>
    </source>
</evidence>
<dbReference type="SMART" id="SM00320">
    <property type="entry name" value="WD40"/>
    <property type="match status" value="8"/>
</dbReference>
<reference evidence="7" key="1">
    <citation type="journal article" date="2020" name="J. Eukaryot. Microbiol.">
        <title>De novo Sequencing, Assembly and Annotation of the Transcriptome for the Free-Living Testate Amoeba Arcella intermedia.</title>
        <authorList>
            <person name="Ribeiro G.M."/>
            <person name="Porfirio-Sousa A.L."/>
            <person name="Maurer-Alcala X.X."/>
            <person name="Katz L.A."/>
            <person name="Lahr D.J.G."/>
        </authorList>
    </citation>
    <scope>NUCLEOTIDE SEQUENCE</scope>
</reference>
<proteinExistence type="inferred from homology"/>
<feature type="repeat" description="WD" evidence="4">
    <location>
        <begin position="125"/>
        <end position="158"/>
    </location>
</feature>
<organism evidence="7">
    <name type="scientific">Arcella intermedia</name>
    <dbReference type="NCBI Taxonomy" id="1963864"/>
    <lineage>
        <taxon>Eukaryota</taxon>
        <taxon>Amoebozoa</taxon>
        <taxon>Tubulinea</taxon>
        <taxon>Elardia</taxon>
        <taxon>Arcellinida</taxon>
        <taxon>Sphaerothecina</taxon>
        <taxon>Arcellidae</taxon>
        <taxon>Arcella</taxon>
    </lineage>
</organism>
<dbReference type="GO" id="GO:0032040">
    <property type="term" value="C:small-subunit processome"/>
    <property type="evidence" value="ECO:0007669"/>
    <property type="project" value="TreeGrafter"/>
</dbReference>
<evidence type="ECO:0000256" key="5">
    <source>
        <dbReference type="SAM" id="MobiDB-lite"/>
    </source>
</evidence>
<dbReference type="Pfam" id="PF00400">
    <property type="entry name" value="WD40"/>
    <property type="match status" value="4"/>
</dbReference>
<protein>
    <recommendedName>
        <fullName evidence="6">Small-subunit processome Utp12 domain-containing protein</fullName>
    </recommendedName>
</protein>
<evidence type="ECO:0000313" key="7">
    <source>
        <dbReference type="EMBL" id="NDV29870.1"/>
    </source>
</evidence>
<keyword evidence="2 4" id="KW-0853">WD repeat</keyword>
<feature type="domain" description="Small-subunit processome Utp12" evidence="6">
    <location>
        <begin position="498"/>
        <end position="608"/>
    </location>
</feature>
<accession>A0A6B2KYQ0</accession>
<dbReference type="InterPro" id="IPR019775">
    <property type="entry name" value="WD40_repeat_CS"/>
</dbReference>
<dbReference type="GO" id="GO:0034388">
    <property type="term" value="C:Pwp2p-containing subcomplex of 90S preribosome"/>
    <property type="evidence" value="ECO:0007669"/>
    <property type="project" value="TreeGrafter"/>
</dbReference>
<keyword evidence="3" id="KW-0677">Repeat</keyword>
<dbReference type="InterPro" id="IPR007148">
    <property type="entry name" value="SSU_processome_Utp12"/>
</dbReference>
<dbReference type="EMBL" id="GIBP01000901">
    <property type="protein sequence ID" value="NDV29870.1"/>
    <property type="molecule type" value="Transcribed_RNA"/>
</dbReference>
<dbReference type="InterPro" id="IPR027145">
    <property type="entry name" value="PWP2"/>
</dbReference>
<dbReference type="PRINTS" id="PR00320">
    <property type="entry name" value="GPROTEINBRPT"/>
</dbReference>
<dbReference type="GO" id="GO:0000028">
    <property type="term" value="P:ribosomal small subunit assembly"/>
    <property type="evidence" value="ECO:0007669"/>
    <property type="project" value="TreeGrafter"/>
</dbReference>
<feature type="repeat" description="WD" evidence="4">
    <location>
        <begin position="83"/>
        <end position="119"/>
    </location>
</feature>
<sequence length="662" mass="73967">MGSAVTMAKLHPSENMIIVAFTKGFFTTYDLPDLRQIATLKISKHKITALTVNSTGEWFAVGVAKVGSLLVWEWQSERYILKQRGHPAGLQCLAYGHEGKYIATGGNDNKLKIWKVDDGFGFVTFDDHTGPITGIDFSSKKQVVVSCSRDGTVRAFDLIRYRNFRILTSPQPRNFNCVSVDPSGDVIAAGCSDSFEVYLWSLQTGNLIDVLEGHTGPISSLAFNPAFPALATASWDTTVKMWDVFSGNKTHRDSFAHNLDVMALAFRPDGKELVTAALDGDLYIWDPLNDRQIGLISSRKDISAGRAEGSLITAKGSSKGAHFTTLCYTADGECVIAGGKTRYICIYNIENRSLVRRFQICHNTSISGVVDRLDSRNMSSAAGPYKLIDDQDSDDDLYIERRDKYVTALPGVQKGFFAGTTPELEVNVTSIQFSPTGRQWACCTTEGLMIYGLDSWQTNQEGLFDPYRLDLTITTKSIYDTLMQKQYLKSLIMSLKLNEDEITSRVFESIPFELVQLLAAEMTPEYLPRFISFLSRYICPRGSTVLTTHVHYCLHWVQCLFKSHGQYFKHNGADMTLAFRSLQKSFTRFQEDLSQVSTSNLSTLTYLCVANQQVDLKTRQKILPPNNKKDNLMSKMEIVADEQSNESSNEDLIPDPNLPGWG</sequence>
<dbReference type="Pfam" id="PF04003">
    <property type="entry name" value="Utp12"/>
    <property type="match status" value="1"/>
</dbReference>
<feature type="repeat" description="WD" evidence="4">
    <location>
        <begin position="254"/>
        <end position="286"/>
    </location>
</feature>